<evidence type="ECO:0000259" key="12">
    <source>
        <dbReference type="Pfam" id="PF19310"/>
    </source>
</evidence>
<dbReference type="GO" id="GO:0046872">
    <property type="term" value="F:metal ion binding"/>
    <property type="evidence" value="ECO:0007669"/>
    <property type="project" value="UniProtKB-UniRule"/>
</dbReference>
<keyword evidence="5 9" id="KW-0862">Zinc</keyword>
<keyword evidence="14" id="KW-1185">Reference proteome</keyword>
<feature type="region of interest" description="Disordered" evidence="10">
    <location>
        <begin position="1"/>
        <end position="30"/>
    </location>
</feature>
<dbReference type="PANTHER" id="PTHR11804:SF84">
    <property type="entry name" value="SACCHAROLYSIN"/>
    <property type="match status" value="1"/>
</dbReference>
<dbReference type="InterPro" id="IPR045666">
    <property type="entry name" value="OpdA_N"/>
</dbReference>
<proteinExistence type="inferred from homology"/>
<dbReference type="InterPro" id="IPR024077">
    <property type="entry name" value="Neurolysin/TOP_dom2"/>
</dbReference>
<comment type="similarity">
    <text evidence="1 9">Belongs to the peptidase M3 family.</text>
</comment>
<keyword evidence="2 9" id="KW-0645">Protease</keyword>
<evidence type="ECO:0000256" key="7">
    <source>
        <dbReference type="ARBA" id="ARBA00024603"/>
    </source>
</evidence>
<dbReference type="SUPFAM" id="SSF55486">
    <property type="entry name" value="Metalloproteases ('zincins'), catalytic domain"/>
    <property type="match status" value="1"/>
</dbReference>
<keyword evidence="3 9" id="KW-0479">Metal-binding</keyword>
<evidence type="ECO:0000313" key="14">
    <source>
        <dbReference type="Proteomes" id="UP000175669"/>
    </source>
</evidence>
<dbReference type="InterPro" id="IPR045090">
    <property type="entry name" value="Pept_M3A_M3B"/>
</dbReference>
<dbReference type="InterPro" id="IPR024080">
    <property type="entry name" value="Neurolysin/TOP_N"/>
</dbReference>
<dbReference type="Gene3D" id="1.20.1050.40">
    <property type="entry name" value="Endopeptidase. Chain P, domain 1"/>
    <property type="match status" value="1"/>
</dbReference>
<dbReference type="InterPro" id="IPR001567">
    <property type="entry name" value="Pept_M3A_M3B_dom"/>
</dbReference>
<gene>
    <name evidence="13" type="ORF">PHACT_09240</name>
</gene>
<name>A0A1E8CLJ7_9GAMM</name>
<feature type="domain" description="Oligopeptidase A N-terminal" evidence="12">
    <location>
        <begin position="60"/>
        <end position="174"/>
    </location>
</feature>
<dbReference type="EMBL" id="MASR01000001">
    <property type="protein sequence ID" value="OFE13298.1"/>
    <property type="molecule type" value="Genomic_DNA"/>
</dbReference>
<evidence type="ECO:0000256" key="10">
    <source>
        <dbReference type="SAM" id="MobiDB-lite"/>
    </source>
</evidence>
<dbReference type="CDD" id="cd06456">
    <property type="entry name" value="M3A_DCP"/>
    <property type="match status" value="1"/>
</dbReference>
<evidence type="ECO:0000256" key="9">
    <source>
        <dbReference type="RuleBase" id="RU003435"/>
    </source>
</evidence>
<evidence type="ECO:0000256" key="4">
    <source>
        <dbReference type="ARBA" id="ARBA00022801"/>
    </source>
</evidence>
<evidence type="ECO:0000256" key="8">
    <source>
        <dbReference type="ARBA" id="ARBA00026100"/>
    </source>
</evidence>
<comment type="cofactor">
    <cofactor evidence="9">
        <name>Zn(2+)</name>
        <dbReference type="ChEBI" id="CHEBI:29105"/>
    </cofactor>
    <text evidence="9">Binds 1 zinc ion.</text>
</comment>
<dbReference type="OrthoDB" id="9773538at2"/>
<evidence type="ECO:0000256" key="5">
    <source>
        <dbReference type="ARBA" id="ARBA00022833"/>
    </source>
</evidence>
<dbReference type="GO" id="GO:0006508">
    <property type="term" value="P:proteolysis"/>
    <property type="evidence" value="ECO:0007669"/>
    <property type="project" value="UniProtKB-KW"/>
</dbReference>
<comment type="caution">
    <text evidence="13">The sequence shown here is derived from an EMBL/GenBank/DDBJ whole genome shotgun (WGS) entry which is preliminary data.</text>
</comment>
<protein>
    <recommendedName>
        <fullName evidence="8">oligopeptidase A</fullName>
        <ecNumber evidence="8">3.4.24.70</ecNumber>
    </recommendedName>
</protein>
<dbReference type="InterPro" id="IPR034005">
    <property type="entry name" value="M3A_DCP"/>
</dbReference>
<evidence type="ECO:0000256" key="6">
    <source>
        <dbReference type="ARBA" id="ARBA00023049"/>
    </source>
</evidence>
<dbReference type="Proteomes" id="UP000175669">
    <property type="component" value="Unassembled WGS sequence"/>
</dbReference>
<evidence type="ECO:0000256" key="3">
    <source>
        <dbReference type="ARBA" id="ARBA00022723"/>
    </source>
</evidence>
<dbReference type="EC" id="3.4.24.70" evidence="8"/>
<feature type="compositionally biased region" description="Polar residues" evidence="10">
    <location>
        <begin position="1"/>
        <end position="10"/>
    </location>
</feature>
<dbReference type="PANTHER" id="PTHR11804">
    <property type="entry name" value="PROTEASE M3 THIMET OLIGOPEPTIDASE-RELATED"/>
    <property type="match status" value="1"/>
</dbReference>
<evidence type="ECO:0000256" key="2">
    <source>
        <dbReference type="ARBA" id="ARBA00022670"/>
    </source>
</evidence>
<dbReference type="GO" id="GO:0006518">
    <property type="term" value="P:peptide metabolic process"/>
    <property type="evidence" value="ECO:0007669"/>
    <property type="project" value="TreeGrafter"/>
</dbReference>
<organism evidence="13 14">
    <name type="scientific">Pseudohongiella acticola</name>
    <dbReference type="NCBI Taxonomy" id="1524254"/>
    <lineage>
        <taxon>Bacteria</taxon>
        <taxon>Pseudomonadati</taxon>
        <taxon>Pseudomonadota</taxon>
        <taxon>Gammaproteobacteria</taxon>
        <taxon>Pseudomonadales</taxon>
        <taxon>Pseudohongiellaceae</taxon>
        <taxon>Pseudohongiella</taxon>
    </lineage>
</organism>
<dbReference type="AlphaFoldDB" id="A0A1E8CLJ7"/>
<sequence length="726" mass="80884">MSTQPGHQTGSQPSPQPSSQSASASNNPLLQFERLPDFPSIRAEHIKPAVQTVLEQSRAALDRILADAKNQTAPDWQSLIDALDDQDDQLSKVWSTASHLNSVANTSDIREAYNDCQPLITEYYAALGQNEQLFGCVEALSARADELNLDGSQRKIIADTLLDFRLAGVNLPAAEKKRFAEIQTRLSHLSNVFSNNVLDATRAWTRHLADDTLLVGVPEMARQAAATAASGKGLTGYLLTLDFPCYYAVMTYADNAGLREDMYRAFATRASDQAIAAAPDKEAAPEKAVAVTQWNNYDIIREILQLRQEEAALLGYEHYAALSVARKMAKSVDQVNAFLDDLTRYSRPAAEREFRELGEFARDTHGVNKLNAWDVSYYSEKLRKQSYDISQEELRAWFPLDKVRQGLFSIVETLYGVQVERDLGAGVWDPAVDFYNIRRDGEIVARFYFDLFTREGKRGGAWMADCRSRRLITQDGIAVQQQIPVAFLVCNFAPPADAQTPALLTHNDVTTLFHEFGHGLHHMLTQENYLRCSGITGVAWDAVELPSQLMENWCWDPESIALISGHYQTGEPLPKALLDKMLAAKNFQSGMHSVRQLEFALFDFSLHQAPVDLTRDFVGDALALARSKTAVYPVPAYNRFQNSFSHIFAGGYSAGYYSYKWAEVLSADVFSRFEETGVLNPDTGKAFYDKILSKGGGTDALTLFVDFMGREPDLAALLKQEGLQVQ</sequence>
<feature type="domain" description="Peptidase M3A/M3B catalytic" evidence="11">
    <location>
        <begin position="249"/>
        <end position="720"/>
    </location>
</feature>
<comment type="catalytic activity">
    <reaction evidence="7">
        <text>Hydrolysis of oligopeptides, with broad specificity. Gly or Ala commonly occur as P1 or P1' residues, but more distant residues are also important, as is shown by the fact that Z-Gly-Pro-Gly-|-Gly-Pro-Ala is cleaved, but not Z-(Gly)(5).</text>
        <dbReference type="EC" id="3.4.24.70"/>
    </reaction>
</comment>
<dbReference type="InterPro" id="IPR024079">
    <property type="entry name" value="MetalloPept_cat_dom_sf"/>
</dbReference>
<dbReference type="Gene3D" id="1.10.1370.10">
    <property type="entry name" value="Neurolysin, domain 3"/>
    <property type="match status" value="1"/>
</dbReference>
<evidence type="ECO:0000256" key="1">
    <source>
        <dbReference type="ARBA" id="ARBA00006040"/>
    </source>
</evidence>
<dbReference type="Pfam" id="PF19310">
    <property type="entry name" value="TOP_N"/>
    <property type="match status" value="1"/>
</dbReference>
<evidence type="ECO:0000313" key="13">
    <source>
        <dbReference type="EMBL" id="OFE13298.1"/>
    </source>
</evidence>
<keyword evidence="4 9" id="KW-0378">Hydrolase</keyword>
<feature type="compositionally biased region" description="Low complexity" evidence="10">
    <location>
        <begin position="11"/>
        <end position="25"/>
    </location>
</feature>
<dbReference type="Pfam" id="PF01432">
    <property type="entry name" value="Peptidase_M3"/>
    <property type="match status" value="1"/>
</dbReference>
<dbReference type="GO" id="GO:0004222">
    <property type="term" value="F:metalloendopeptidase activity"/>
    <property type="evidence" value="ECO:0007669"/>
    <property type="project" value="UniProtKB-EC"/>
</dbReference>
<accession>A0A1E8CLJ7</accession>
<dbReference type="RefSeq" id="WP_070117197.1">
    <property type="nucleotide sequence ID" value="NZ_MASR01000001.1"/>
</dbReference>
<dbReference type="GO" id="GO:0005829">
    <property type="term" value="C:cytosol"/>
    <property type="evidence" value="ECO:0007669"/>
    <property type="project" value="UniProtKB-ARBA"/>
</dbReference>
<dbReference type="Gene3D" id="3.40.390.10">
    <property type="entry name" value="Collagenase (Catalytic Domain)"/>
    <property type="match status" value="1"/>
</dbReference>
<reference evidence="14" key="1">
    <citation type="submission" date="2016-07" db="EMBL/GenBank/DDBJ databases">
        <authorList>
            <person name="Florea S."/>
            <person name="Webb J.S."/>
            <person name="Jaromczyk J."/>
            <person name="Schardl C.L."/>
        </authorList>
    </citation>
    <scope>NUCLEOTIDE SEQUENCE [LARGE SCALE GENOMIC DNA]</scope>
    <source>
        <strain evidence="14">KCTC 42131</strain>
    </source>
</reference>
<dbReference type="FunFam" id="3.40.390.10:FF:000009">
    <property type="entry name" value="Oligopeptidase A"/>
    <property type="match status" value="1"/>
</dbReference>
<keyword evidence="6 9" id="KW-0482">Metalloprotease</keyword>
<evidence type="ECO:0000259" key="11">
    <source>
        <dbReference type="Pfam" id="PF01432"/>
    </source>
</evidence>